<protein>
    <submittedName>
        <fullName evidence="2">Uncharacterized protein</fullName>
    </submittedName>
</protein>
<evidence type="ECO:0000313" key="3">
    <source>
        <dbReference type="Proteomes" id="UP000769484"/>
    </source>
</evidence>
<feature type="transmembrane region" description="Helical" evidence="1">
    <location>
        <begin position="313"/>
        <end position="333"/>
    </location>
</feature>
<feature type="transmembrane region" description="Helical" evidence="1">
    <location>
        <begin position="509"/>
        <end position="528"/>
    </location>
</feature>
<feature type="transmembrane region" description="Helical" evidence="1">
    <location>
        <begin position="142"/>
        <end position="163"/>
    </location>
</feature>
<dbReference type="EMBL" id="JABZXJ010000080">
    <property type="protein sequence ID" value="MBF1650630.1"/>
    <property type="molecule type" value="Genomic_DNA"/>
</dbReference>
<feature type="transmembrane region" description="Helical" evidence="1">
    <location>
        <begin position="595"/>
        <end position="615"/>
    </location>
</feature>
<keyword evidence="1" id="KW-1133">Transmembrane helix</keyword>
<dbReference type="SUPFAM" id="SSF53474">
    <property type="entry name" value="alpha/beta-Hydrolases"/>
    <property type="match status" value="1"/>
</dbReference>
<name>A0A930KH52_9MICC</name>
<keyword evidence="1" id="KW-0472">Membrane</keyword>
<dbReference type="AlphaFoldDB" id="A0A930KH52"/>
<feature type="transmembrane region" description="Helical" evidence="1">
    <location>
        <begin position="290"/>
        <end position="308"/>
    </location>
</feature>
<organism evidence="2 3">
    <name type="scientific">Rothia dentocariosa</name>
    <dbReference type="NCBI Taxonomy" id="2047"/>
    <lineage>
        <taxon>Bacteria</taxon>
        <taxon>Bacillati</taxon>
        <taxon>Actinomycetota</taxon>
        <taxon>Actinomycetes</taxon>
        <taxon>Micrococcales</taxon>
        <taxon>Micrococcaceae</taxon>
        <taxon>Rothia</taxon>
    </lineage>
</organism>
<feature type="transmembrane region" description="Helical" evidence="1">
    <location>
        <begin position="564"/>
        <end position="583"/>
    </location>
</feature>
<feature type="transmembrane region" description="Helical" evidence="1">
    <location>
        <begin position="648"/>
        <end position="665"/>
    </location>
</feature>
<feature type="transmembrane region" description="Helical" evidence="1">
    <location>
        <begin position="622"/>
        <end position="642"/>
    </location>
</feature>
<feature type="transmembrane region" description="Helical" evidence="1">
    <location>
        <begin position="175"/>
        <end position="196"/>
    </location>
</feature>
<gene>
    <name evidence="2" type="ORF">HXO56_11210</name>
</gene>
<proteinExistence type="predicted"/>
<dbReference type="Gene3D" id="3.40.50.1820">
    <property type="entry name" value="alpha/beta hydrolase"/>
    <property type="match status" value="1"/>
</dbReference>
<accession>A0A930KH52</accession>
<evidence type="ECO:0000313" key="2">
    <source>
        <dbReference type="EMBL" id="MBF1650630.1"/>
    </source>
</evidence>
<comment type="caution">
    <text evidence="2">The sequence shown here is derived from an EMBL/GenBank/DDBJ whole genome shotgun (WGS) entry which is preliminary data.</text>
</comment>
<reference evidence="2" key="1">
    <citation type="submission" date="2020-04" db="EMBL/GenBank/DDBJ databases">
        <title>Deep metagenomics examines the oral microbiome during advanced dental caries in children, revealing novel taxa and co-occurrences with host molecules.</title>
        <authorList>
            <person name="Baker J.L."/>
            <person name="Morton J.T."/>
            <person name="Dinis M."/>
            <person name="Alvarez R."/>
            <person name="Tran N.C."/>
            <person name="Knight R."/>
            <person name="Edlund A."/>
        </authorList>
    </citation>
    <scope>NUCLEOTIDE SEQUENCE</scope>
    <source>
        <strain evidence="2">JCVI_47_bin.4</strain>
    </source>
</reference>
<feature type="transmembrane region" description="Helical" evidence="1">
    <location>
        <begin position="353"/>
        <end position="374"/>
    </location>
</feature>
<feature type="transmembrane region" description="Helical" evidence="1">
    <location>
        <begin position="99"/>
        <end position="115"/>
    </location>
</feature>
<dbReference type="Proteomes" id="UP000769484">
    <property type="component" value="Unassembled WGS sequence"/>
</dbReference>
<sequence length="679" mass="78405">MAKKSKNKNKVQNDHGFLVIHGVGNQKEYETLRKYGGALRDKLLQYEGNHLEYGSDEEIKYGTKKSIKINLGEKSKYNNLYIRETHWAQDYSTSLKNKFLWVVLRIHLISILLFFDNRDKIIFNQEAGFWGFFRELGTFFRFFARFLIFVASMLAICLIGSLLARLPYILFKISLPYEFFGILILVLAVVLFFVYINGEYSLANDVRIAAGNEVKTKDILDKIENSIKKFPSSVKSVTIIAHSQGGYLAYKYLSSPNYRYKKKVKSFKGIGSGLGAINLMHNLEKGGNLISSWILFIIGFLSVINILLTIKNIFYFLFLVVNSCFALLGYYITKLEFPNRVFNAENLIYSIEYNIDLKNVLLFILSFISIAALYKSMKYRDIDNISFSTNWEEYSSVRDIVGRVNPILIQKNQIHYNEVGIPGNPLSVHTSYFEKFSTLPSVLVAEIHSEPDLKKANNLQSSLNRIALRRKNLYSVIIWLIISSYAYYNSSRNGNGDMPIKLYDSFLDILTLIIAVLVGYYASIYIICNKFNFKFGFSPVKNKFSSYISGTMHYEWQFSPFSTVYKFILGFPVFLYSASLFIFSTNNIKGDRWYIIDIILFFVSLIYLLASIAIISGHTLYGIKYIIYGVISLFFLPIIGLVYIHIALIYFIILCFIITYVYLCWKKNDRFTKSSLSMH</sequence>
<feature type="transmembrane region" description="Helical" evidence="1">
    <location>
        <begin position="472"/>
        <end position="489"/>
    </location>
</feature>
<dbReference type="InterPro" id="IPR029058">
    <property type="entry name" value="AB_hydrolase_fold"/>
</dbReference>
<evidence type="ECO:0000256" key="1">
    <source>
        <dbReference type="SAM" id="Phobius"/>
    </source>
</evidence>
<keyword evidence="1" id="KW-0812">Transmembrane</keyword>